<gene>
    <name evidence="1" type="ORF">LBLM1_07025</name>
</gene>
<name>A0A0D4CKT6_LIMMU</name>
<proteinExistence type="predicted"/>
<dbReference type="RefSeq" id="WP_039945656.1">
    <property type="nucleotide sequence ID" value="NZ_CP011013.1"/>
</dbReference>
<reference evidence="1 2" key="1">
    <citation type="journal article" date="2012" name="J. Bacteriol.">
        <title>Genome sequence of Lactobacillus mucosae LM1, isolated from piglet feces.</title>
        <authorList>
            <person name="Lee J.H."/>
            <person name="Valeriano V.D."/>
            <person name="Shin Y.R."/>
            <person name="Chae J.P."/>
            <person name="Kim G.B."/>
            <person name="Ham J.S."/>
            <person name="Chun J."/>
            <person name="Kang D.K."/>
        </authorList>
    </citation>
    <scope>NUCLEOTIDE SEQUENCE [LARGE SCALE GENOMIC DNA]</scope>
    <source>
        <strain evidence="1 2">LM1</strain>
    </source>
</reference>
<dbReference type="Proteomes" id="UP000003645">
    <property type="component" value="Chromosome"/>
</dbReference>
<protein>
    <submittedName>
        <fullName evidence="1">Uncharacterized protein</fullName>
    </submittedName>
</protein>
<dbReference type="EMBL" id="CP011013">
    <property type="protein sequence ID" value="AJT50777.1"/>
    <property type="molecule type" value="Genomic_DNA"/>
</dbReference>
<organism evidence="1 2">
    <name type="scientific">Limosilactobacillus mucosae LM1</name>
    <dbReference type="NCBI Taxonomy" id="1130798"/>
    <lineage>
        <taxon>Bacteria</taxon>
        <taxon>Bacillati</taxon>
        <taxon>Bacillota</taxon>
        <taxon>Bacilli</taxon>
        <taxon>Lactobacillales</taxon>
        <taxon>Lactobacillaceae</taxon>
        <taxon>Limosilactobacillus</taxon>
    </lineage>
</organism>
<dbReference type="OrthoDB" id="2294517at2"/>
<evidence type="ECO:0000313" key="1">
    <source>
        <dbReference type="EMBL" id="AJT50777.1"/>
    </source>
</evidence>
<dbReference type="HOGENOM" id="CLU_1813375_0_0_9"/>
<dbReference type="Pfam" id="PF22398">
    <property type="entry name" value="DUF6978"/>
    <property type="match status" value="1"/>
</dbReference>
<accession>A0A0D4CKT6</accession>
<dbReference type="InterPro" id="IPR053916">
    <property type="entry name" value="DUF6978"/>
</dbReference>
<dbReference type="AlphaFoldDB" id="A0A0D4CKT6"/>
<sequence length="142" mass="16330">MKNSEYKALHDLPKKTKSTHLLCAANGQQANYDGFALLEPSNTFKVIQNRKGHRRTNCLSYMLFHHKSEKMIRIDLNGKPHEGVATPHVHIFDDQHQNGQHAIPLTNLVNYNCTDEIVTSLMEFLKYNNFEISDITIEQPLI</sequence>
<dbReference type="KEGG" id="lmu:LBLM1_07025"/>
<keyword evidence="2" id="KW-1185">Reference proteome</keyword>
<evidence type="ECO:0000313" key="2">
    <source>
        <dbReference type="Proteomes" id="UP000003645"/>
    </source>
</evidence>